<evidence type="ECO:0000313" key="4">
    <source>
        <dbReference type="EMBL" id="GIG09203.1"/>
    </source>
</evidence>
<feature type="repeat" description="ANK" evidence="3">
    <location>
        <begin position="477"/>
        <end position="510"/>
    </location>
</feature>
<evidence type="ECO:0000313" key="5">
    <source>
        <dbReference type="Proteomes" id="UP000630887"/>
    </source>
</evidence>
<dbReference type="InterPro" id="IPR002110">
    <property type="entry name" value="Ankyrin_rpt"/>
</dbReference>
<evidence type="ECO:0000256" key="1">
    <source>
        <dbReference type="ARBA" id="ARBA00022737"/>
    </source>
</evidence>
<dbReference type="AlphaFoldDB" id="A0A8J3KV58"/>
<dbReference type="Gene3D" id="1.25.40.20">
    <property type="entry name" value="Ankyrin repeat-containing domain"/>
    <property type="match status" value="1"/>
</dbReference>
<evidence type="ECO:0008006" key="6">
    <source>
        <dbReference type="Google" id="ProtNLM"/>
    </source>
</evidence>
<comment type="caution">
    <text evidence="4">The sequence shown here is derived from an EMBL/GenBank/DDBJ whole genome shotgun (WGS) entry which is preliminary data.</text>
</comment>
<dbReference type="PANTHER" id="PTHR24171">
    <property type="entry name" value="ANKYRIN REPEAT DOMAIN-CONTAINING PROTEIN 39-RELATED"/>
    <property type="match status" value="1"/>
</dbReference>
<name>A0A8J3KV58_9ACTN</name>
<keyword evidence="2 3" id="KW-0040">ANK repeat</keyword>
<keyword evidence="1" id="KW-0677">Repeat</keyword>
<dbReference type="Proteomes" id="UP000630887">
    <property type="component" value="Unassembled WGS sequence"/>
</dbReference>
<dbReference type="PROSITE" id="PS50088">
    <property type="entry name" value="ANK_REPEAT"/>
    <property type="match status" value="1"/>
</dbReference>
<dbReference type="Pfam" id="PF12796">
    <property type="entry name" value="Ank_2"/>
    <property type="match status" value="1"/>
</dbReference>
<dbReference type="PROSITE" id="PS50297">
    <property type="entry name" value="ANK_REP_REGION"/>
    <property type="match status" value="1"/>
</dbReference>
<dbReference type="RefSeq" id="WP_203695916.1">
    <property type="nucleotide sequence ID" value="NZ_BAAALC010000056.1"/>
</dbReference>
<evidence type="ECO:0000256" key="3">
    <source>
        <dbReference type="PROSITE-ProRule" id="PRU00023"/>
    </source>
</evidence>
<accession>A0A8J3KV58</accession>
<dbReference type="InterPro" id="IPR036770">
    <property type="entry name" value="Ankyrin_rpt-contain_sf"/>
</dbReference>
<dbReference type="SMART" id="SM00248">
    <property type="entry name" value="ANK"/>
    <property type="match status" value="3"/>
</dbReference>
<proteinExistence type="predicted"/>
<dbReference type="SUPFAM" id="SSF48403">
    <property type="entry name" value="Ankyrin repeat"/>
    <property type="match status" value="1"/>
</dbReference>
<protein>
    <recommendedName>
        <fullName evidence="6">Ankyrin repeat protein</fullName>
    </recommendedName>
</protein>
<reference evidence="4 5" key="1">
    <citation type="submission" date="2021-01" db="EMBL/GenBank/DDBJ databases">
        <title>Whole genome shotgun sequence of Catellatospora coxensis NBRC 107359.</title>
        <authorList>
            <person name="Komaki H."/>
            <person name="Tamura T."/>
        </authorList>
    </citation>
    <scope>NUCLEOTIDE SEQUENCE [LARGE SCALE GENOMIC DNA]</scope>
    <source>
        <strain evidence="4 5">NBRC 107359</strain>
    </source>
</reference>
<gene>
    <name evidence="4" type="ORF">Cco03nite_59030</name>
</gene>
<sequence>MSDAELTVWQRVRRYAVPSRMITECTDRRLAGDWRGACAAGRVDTDVDLAAVARSHGAAAAERIGAELAGFAPDLLRWHLPRALGGRTSLATSLTFTLAPRLEVVGQDTPALQVELPKTVDGSQRLRLTVAPLGKAPGPELPGHLWHADDAPQLRTAYGGDAHRLPFLTSGGAPVPVAGFAAATGDGTPARAERAAALLAADQLVEAWREAGLELDETLPAFRYSHYKVSREQVLGQRLHLVALAPAVRRLASRYAAEGVVLSADWRLRFLFIPDGDTVRVRMLGENDRRAELPVLAEPLYRVPPDLELLYRGLISPADLHPLVRAALFPDAPGGVPAARGPVFGPVRVRCRGQWHRIDNAGGRLVPLDHTPEEVQREQALRALGGKVAGCFAAQQGWTDGSTRLPRALQDQRRELMQTILHGDTQGLLALLDAGLDPHVRDGRGSTLLHLLRCLDHEALLPRLLAAGLPVDARDHRRRTPLHVAVGWVGTPALVLALLEAGADPKAEDDNGTSVADLVEYKGFEYYEDETGENHADLKLISQYIQERS</sequence>
<dbReference type="EMBL" id="BONI01000060">
    <property type="protein sequence ID" value="GIG09203.1"/>
    <property type="molecule type" value="Genomic_DNA"/>
</dbReference>
<evidence type="ECO:0000256" key="2">
    <source>
        <dbReference type="ARBA" id="ARBA00023043"/>
    </source>
</evidence>
<keyword evidence="5" id="KW-1185">Reference proteome</keyword>
<organism evidence="4 5">
    <name type="scientific">Catellatospora coxensis</name>
    <dbReference type="NCBI Taxonomy" id="310354"/>
    <lineage>
        <taxon>Bacteria</taxon>
        <taxon>Bacillati</taxon>
        <taxon>Actinomycetota</taxon>
        <taxon>Actinomycetes</taxon>
        <taxon>Micromonosporales</taxon>
        <taxon>Micromonosporaceae</taxon>
        <taxon>Catellatospora</taxon>
    </lineage>
</organism>